<reference evidence="4" key="1">
    <citation type="submission" date="2018-05" db="EMBL/GenBank/DDBJ databases">
        <authorList>
            <person name="Lanie J.A."/>
            <person name="Ng W.-L."/>
            <person name="Kazmierczak K.M."/>
            <person name="Andrzejewski T.M."/>
            <person name="Davidsen T.M."/>
            <person name="Wayne K.J."/>
            <person name="Tettelin H."/>
            <person name="Glass J.I."/>
            <person name="Rusch D."/>
            <person name="Podicherti R."/>
            <person name="Tsui H.-C.T."/>
            <person name="Winkler M.E."/>
        </authorList>
    </citation>
    <scope>NUCLEOTIDE SEQUENCE</scope>
</reference>
<evidence type="ECO:0000313" key="4">
    <source>
        <dbReference type="EMBL" id="SVD36521.1"/>
    </source>
</evidence>
<dbReference type="PANTHER" id="PTHR12220">
    <property type="entry name" value="50S/60S RIBOSOMAL PROTEIN L16"/>
    <property type="match status" value="1"/>
</dbReference>
<dbReference type="Pfam" id="PF00252">
    <property type="entry name" value="Ribosomal_L16"/>
    <property type="match status" value="1"/>
</dbReference>
<evidence type="ECO:0000256" key="3">
    <source>
        <dbReference type="ARBA" id="ARBA00023274"/>
    </source>
</evidence>
<dbReference type="GO" id="GO:0019843">
    <property type="term" value="F:rRNA binding"/>
    <property type="evidence" value="ECO:0007669"/>
    <property type="project" value="InterPro"/>
</dbReference>
<dbReference type="NCBIfam" id="TIGR01164">
    <property type="entry name" value="rplP_bact"/>
    <property type="match status" value="1"/>
</dbReference>
<evidence type="ECO:0000256" key="1">
    <source>
        <dbReference type="ARBA" id="ARBA00008931"/>
    </source>
</evidence>
<dbReference type="CDD" id="cd01433">
    <property type="entry name" value="Ribosomal_L16_L10e"/>
    <property type="match status" value="1"/>
</dbReference>
<protein>
    <submittedName>
        <fullName evidence="4">Uncharacterized protein</fullName>
    </submittedName>
</protein>
<evidence type="ECO:0000256" key="2">
    <source>
        <dbReference type="ARBA" id="ARBA00022980"/>
    </source>
</evidence>
<dbReference type="PROSITE" id="PS00701">
    <property type="entry name" value="RIBOSOMAL_L16_2"/>
    <property type="match status" value="1"/>
</dbReference>
<dbReference type="GO" id="GO:0022625">
    <property type="term" value="C:cytosolic large ribosomal subunit"/>
    <property type="evidence" value="ECO:0007669"/>
    <property type="project" value="TreeGrafter"/>
</dbReference>
<name>A0A382US63_9ZZZZ</name>
<dbReference type="InterPro" id="IPR020798">
    <property type="entry name" value="Ribosomal_uL16_CS"/>
</dbReference>
<dbReference type="GO" id="GO:0003735">
    <property type="term" value="F:structural constituent of ribosome"/>
    <property type="evidence" value="ECO:0007669"/>
    <property type="project" value="InterPro"/>
</dbReference>
<dbReference type="EMBL" id="UINC01146030">
    <property type="protein sequence ID" value="SVD36521.1"/>
    <property type="molecule type" value="Genomic_DNA"/>
</dbReference>
<keyword evidence="3" id="KW-0687">Ribonucleoprotein</keyword>
<dbReference type="PROSITE" id="PS00586">
    <property type="entry name" value="RIBOSOMAL_L16_1"/>
    <property type="match status" value="1"/>
</dbReference>
<dbReference type="InterPro" id="IPR047873">
    <property type="entry name" value="Ribosomal_uL16"/>
</dbReference>
<sequence length="142" mass="16332">MLQPKKTKFRKMQKGKMKGNAQKGNVLNFGIFGIKALEECWITDRQIEAARVAVTRQMKRQGQVWIRIFPDKPVTKKPAEVRMGKGKGSPEYWVAVVRPGRIIFEIDGVDFESGKESLRLAAQKLPVKTKFIVRRDYEIKVN</sequence>
<dbReference type="InterPro" id="IPR036920">
    <property type="entry name" value="Ribosomal_uL16_sf"/>
</dbReference>
<dbReference type="Gene3D" id="3.90.1170.10">
    <property type="entry name" value="Ribosomal protein L10e/L16"/>
    <property type="match status" value="1"/>
</dbReference>
<dbReference type="InterPro" id="IPR016180">
    <property type="entry name" value="Ribosomal_uL16_dom"/>
</dbReference>
<dbReference type="SUPFAM" id="SSF54686">
    <property type="entry name" value="Ribosomal protein L16p/L10e"/>
    <property type="match status" value="1"/>
</dbReference>
<dbReference type="PANTHER" id="PTHR12220:SF13">
    <property type="entry name" value="LARGE RIBOSOMAL SUBUNIT PROTEIN UL16M"/>
    <property type="match status" value="1"/>
</dbReference>
<dbReference type="HAMAP" id="MF_01342">
    <property type="entry name" value="Ribosomal_uL16"/>
    <property type="match status" value="1"/>
</dbReference>
<dbReference type="PRINTS" id="PR00060">
    <property type="entry name" value="RIBOSOMALL16"/>
</dbReference>
<gene>
    <name evidence="4" type="ORF">METZ01_LOCUS389375</name>
</gene>
<comment type="similarity">
    <text evidence="1">Belongs to the universal ribosomal protein uL16 family.</text>
</comment>
<dbReference type="GO" id="GO:0006412">
    <property type="term" value="P:translation"/>
    <property type="evidence" value="ECO:0007669"/>
    <property type="project" value="InterPro"/>
</dbReference>
<accession>A0A382US63</accession>
<organism evidence="4">
    <name type="scientific">marine metagenome</name>
    <dbReference type="NCBI Taxonomy" id="408172"/>
    <lineage>
        <taxon>unclassified sequences</taxon>
        <taxon>metagenomes</taxon>
        <taxon>ecological metagenomes</taxon>
    </lineage>
</organism>
<dbReference type="InterPro" id="IPR000114">
    <property type="entry name" value="Ribosomal_uL16_bact-type"/>
</dbReference>
<proteinExistence type="inferred from homology"/>
<keyword evidence="2" id="KW-0689">Ribosomal protein</keyword>
<dbReference type="FunFam" id="3.90.1170.10:FF:000001">
    <property type="entry name" value="50S ribosomal protein L16"/>
    <property type="match status" value="1"/>
</dbReference>
<dbReference type="AlphaFoldDB" id="A0A382US63"/>